<keyword evidence="3" id="KW-0808">Transferase</keyword>
<name>A0ABU3ABG1_9FLAO</name>
<evidence type="ECO:0000256" key="1">
    <source>
        <dbReference type="SAM" id="Phobius"/>
    </source>
</evidence>
<sequence length="377" mass="43217">MTTNSLTHITSFLERYKIHHVLFWAVYHFAWWTLFTGSISKVFDSIMVPYGVVKFLGYVVYQALGVYFCLYVLVPKFLQKGKYLAFFLSIIGVIILMAAAITANYYLAAIIANESVYELYNISPETPITIFKHNTLPSCVGATTLGLSIKLTKIWVASQKRQQALEKEKLETELKFLKSQFNPHFLFNTINSIFVLINKNPKMASDSLVKFSSLLRYQLYECNSHKIPLKNELAYIESFMELESLRQNQNFELKADIPKVDDELTIAPFILIPFIENAFKHLSEDQELKKWIQLNISLDRNNLHFQLINSANFELQHTLPEGVAYGGLGLNNVKRRLAIIYPNEHALLITKGKDIHTVTLNLKLEQKTAIPLKKVSG</sequence>
<keyword evidence="1" id="KW-0812">Transmembrane</keyword>
<dbReference type="InterPro" id="IPR050640">
    <property type="entry name" value="Bact_2-comp_sensor_kinase"/>
</dbReference>
<protein>
    <submittedName>
        <fullName evidence="3">Histidine kinase</fullName>
    </submittedName>
</protein>
<evidence type="ECO:0000259" key="2">
    <source>
        <dbReference type="Pfam" id="PF06580"/>
    </source>
</evidence>
<feature type="transmembrane region" description="Helical" evidence="1">
    <location>
        <begin position="86"/>
        <end position="107"/>
    </location>
</feature>
<dbReference type="InterPro" id="IPR010559">
    <property type="entry name" value="Sig_transdc_His_kin_internal"/>
</dbReference>
<keyword evidence="4" id="KW-1185">Reference proteome</keyword>
<feature type="domain" description="Signal transduction histidine kinase internal region" evidence="2">
    <location>
        <begin position="172"/>
        <end position="250"/>
    </location>
</feature>
<dbReference type="PANTHER" id="PTHR34220">
    <property type="entry name" value="SENSOR HISTIDINE KINASE YPDA"/>
    <property type="match status" value="1"/>
</dbReference>
<dbReference type="GO" id="GO:0016301">
    <property type="term" value="F:kinase activity"/>
    <property type="evidence" value="ECO:0007669"/>
    <property type="project" value="UniProtKB-KW"/>
</dbReference>
<dbReference type="PANTHER" id="PTHR34220:SF7">
    <property type="entry name" value="SENSOR HISTIDINE KINASE YPDA"/>
    <property type="match status" value="1"/>
</dbReference>
<evidence type="ECO:0000313" key="3">
    <source>
        <dbReference type="EMBL" id="MDT0607511.1"/>
    </source>
</evidence>
<dbReference type="EMBL" id="JAVRHR010000002">
    <property type="protein sequence ID" value="MDT0607511.1"/>
    <property type="molecule type" value="Genomic_DNA"/>
</dbReference>
<dbReference type="Pfam" id="PF06580">
    <property type="entry name" value="His_kinase"/>
    <property type="match status" value="1"/>
</dbReference>
<comment type="caution">
    <text evidence="3">The sequence shown here is derived from an EMBL/GenBank/DDBJ whole genome shotgun (WGS) entry which is preliminary data.</text>
</comment>
<accession>A0ABU3ABG1</accession>
<keyword evidence="1" id="KW-1133">Transmembrane helix</keyword>
<keyword evidence="3" id="KW-0418">Kinase</keyword>
<dbReference type="Proteomes" id="UP001255246">
    <property type="component" value="Unassembled WGS sequence"/>
</dbReference>
<gene>
    <name evidence="3" type="ORF">RM706_10740</name>
</gene>
<organism evidence="3 4">
    <name type="scientific">Croceitalea rosinachiae</name>
    <dbReference type="NCBI Taxonomy" id="3075596"/>
    <lineage>
        <taxon>Bacteria</taxon>
        <taxon>Pseudomonadati</taxon>
        <taxon>Bacteroidota</taxon>
        <taxon>Flavobacteriia</taxon>
        <taxon>Flavobacteriales</taxon>
        <taxon>Flavobacteriaceae</taxon>
        <taxon>Croceitalea</taxon>
    </lineage>
</organism>
<proteinExistence type="predicted"/>
<evidence type="ECO:0000313" key="4">
    <source>
        <dbReference type="Proteomes" id="UP001255246"/>
    </source>
</evidence>
<feature type="transmembrane region" description="Helical" evidence="1">
    <location>
        <begin position="21"/>
        <end position="43"/>
    </location>
</feature>
<reference evidence="3 4" key="1">
    <citation type="submission" date="2023-09" db="EMBL/GenBank/DDBJ databases">
        <authorList>
            <person name="Rey-Velasco X."/>
        </authorList>
    </citation>
    <scope>NUCLEOTIDE SEQUENCE [LARGE SCALE GENOMIC DNA]</scope>
    <source>
        <strain evidence="3 4">F388</strain>
    </source>
</reference>
<dbReference type="RefSeq" id="WP_311351290.1">
    <property type="nucleotide sequence ID" value="NZ_JAVRHR010000002.1"/>
</dbReference>
<keyword evidence="1" id="KW-0472">Membrane</keyword>
<feature type="transmembrane region" description="Helical" evidence="1">
    <location>
        <begin position="55"/>
        <end position="74"/>
    </location>
</feature>